<keyword evidence="1" id="KW-0812">Transmembrane</keyword>
<protein>
    <submittedName>
        <fullName evidence="2">Uncharacterized protein</fullName>
    </submittedName>
</protein>
<evidence type="ECO:0000313" key="2">
    <source>
        <dbReference type="EMBL" id="GLI01901.1"/>
    </source>
</evidence>
<evidence type="ECO:0000313" key="3">
    <source>
        <dbReference type="Proteomes" id="UP001144280"/>
    </source>
</evidence>
<accession>A0ABQ5R5S8</accession>
<feature type="transmembrane region" description="Helical" evidence="1">
    <location>
        <begin position="44"/>
        <end position="62"/>
    </location>
</feature>
<name>A0ABQ5R5S8_9ACTN</name>
<gene>
    <name evidence="2" type="ORF">Pa4123_71780</name>
</gene>
<organism evidence="2 3">
    <name type="scientific">Phytohabitans aurantiacus</name>
    <dbReference type="NCBI Taxonomy" id="3016789"/>
    <lineage>
        <taxon>Bacteria</taxon>
        <taxon>Bacillati</taxon>
        <taxon>Actinomycetota</taxon>
        <taxon>Actinomycetes</taxon>
        <taxon>Micromonosporales</taxon>
        <taxon>Micromonosporaceae</taxon>
    </lineage>
</organism>
<keyword evidence="1" id="KW-1133">Transmembrane helix</keyword>
<dbReference type="EMBL" id="BSDI01000051">
    <property type="protein sequence ID" value="GLI01901.1"/>
    <property type="molecule type" value="Genomic_DNA"/>
</dbReference>
<feature type="transmembrane region" description="Helical" evidence="1">
    <location>
        <begin position="12"/>
        <end position="38"/>
    </location>
</feature>
<proteinExistence type="predicted"/>
<evidence type="ECO:0000256" key="1">
    <source>
        <dbReference type="SAM" id="Phobius"/>
    </source>
</evidence>
<dbReference type="Proteomes" id="UP001144280">
    <property type="component" value="Unassembled WGS sequence"/>
</dbReference>
<reference evidence="2" key="1">
    <citation type="submission" date="2022-12" db="EMBL/GenBank/DDBJ databases">
        <title>New Phytohabitans aurantiacus sp. RD004123 nov., an actinomycete isolated from soil.</title>
        <authorList>
            <person name="Triningsih D.W."/>
            <person name="Harunari E."/>
            <person name="Igarashi Y."/>
        </authorList>
    </citation>
    <scope>NUCLEOTIDE SEQUENCE</scope>
    <source>
        <strain evidence="2">RD004123</strain>
    </source>
</reference>
<keyword evidence="3" id="KW-1185">Reference proteome</keyword>
<keyword evidence="1" id="KW-0472">Membrane</keyword>
<sequence>MLEAYEHTGRRLLILGVGLLVVLGVAVGASAFATVYAIRHPPDPPLLGAIGPASLTGLLYALSPVLRSIARILEVRNHNPALDKADAAAHP</sequence>
<comment type="caution">
    <text evidence="2">The sequence shown here is derived from an EMBL/GenBank/DDBJ whole genome shotgun (WGS) entry which is preliminary data.</text>
</comment>